<gene>
    <name evidence="1" type="ORF">K503DRAFT_774844</name>
</gene>
<evidence type="ECO:0000313" key="2">
    <source>
        <dbReference type="Proteomes" id="UP000092154"/>
    </source>
</evidence>
<sequence>MAYIAVAVAEVHNSAACKVVDIVEEAEKRSVEEERILATREGIVEVLSLSGQTTSDNLIALVLARDEIVAPGYEMLQWGTQA</sequence>
<feature type="non-terminal residue" evidence="1">
    <location>
        <position position="82"/>
    </location>
</feature>
<protein>
    <submittedName>
        <fullName evidence="1">Uncharacterized protein</fullName>
    </submittedName>
</protein>
<dbReference type="Proteomes" id="UP000092154">
    <property type="component" value="Unassembled WGS sequence"/>
</dbReference>
<name>A0A1B7MNN5_9AGAM</name>
<organism evidence="1 2">
    <name type="scientific">Rhizopogon vinicolor AM-OR11-026</name>
    <dbReference type="NCBI Taxonomy" id="1314800"/>
    <lineage>
        <taxon>Eukaryota</taxon>
        <taxon>Fungi</taxon>
        <taxon>Dikarya</taxon>
        <taxon>Basidiomycota</taxon>
        <taxon>Agaricomycotina</taxon>
        <taxon>Agaricomycetes</taxon>
        <taxon>Agaricomycetidae</taxon>
        <taxon>Boletales</taxon>
        <taxon>Suillineae</taxon>
        <taxon>Rhizopogonaceae</taxon>
        <taxon>Rhizopogon</taxon>
    </lineage>
</organism>
<dbReference type="AlphaFoldDB" id="A0A1B7MNN5"/>
<proteinExistence type="predicted"/>
<keyword evidence="2" id="KW-1185">Reference proteome</keyword>
<dbReference type="InParanoid" id="A0A1B7MNN5"/>
<evidence type="ECO:0000313" key="1">
    <source>
        <dbReference type="EMBL" id="OAX34171.1"/>
    </source>
</evidence>
<accession>A0A1B7MNN5</accession>
<reference evidence="1 2" key="1">
    <citation type="submission" date="2016-06" db="EMBL/GenBank/DDBJ databases">
        <title>Comparative genomics of the ectomycorrhizal sister species Rhizopogon vinicolor and Rhizopogon vesiculosus (Basidiomycota: Boletales) reveals a divergence of the mating type B locus.</title>
        <authorList>
            <consortium name="DOE Joint Genome Institute"/>
            <person name="Mujic A.B."/>
            <person name="Kuo A."/>
            <person name="Tritt A."/>
            <person name="Lipzen A."/>
            <person name="Chen C."/>
            <person name="Johnson J."/>
            <person name="Sharma A."/>
            <person name="Barry K."/>
            <person name="Grigoriev I.V."/>
            <person name="Spatafora J.W."/>
        </authorList>
    </citation>
    <scope>NUCLEOTIDE SEQUENCE [LARGE SCALE GENOMIC DNA]</scope>
    <source>
        <strain evidence="1 2">AM-OR11-026</strain>
    </source>
</reference>
<dbReference type="EMBL" id="KV448648">
    <property type="protein sequence ID" value="OAX34171.1"/>
    <property type="molecule type" value="Genomic_DNA"/>
</dbReference>